<evidence type="ECO:0000256" key="12">
    <source>
        <dbReference type="ARBA" id="ARBA00033342"/>
    </source>
</evidence>
<comment type="subcellular location">
    <subcellularLocation>
        <location evidence="1">Cell inner membrane</location>
        <topology evidence="1">Multi-pass membrane protein</topology>
    </subcellularLocation>
    <subcellularLocation>
        <location evidence="13">Cell membrane</location>
        <topology evidence="13">Multi-pass membrane protein</topology>
    </subcellularLocation>
</comment>
<evidence type="ECO:0000256" key="11">
    <source>
        <dbReference type="ARBA" id="ARBA00033245"/>
    </source>
</evidence>
<dbReference type="CDD" id="cd20070">
    <property type="entry name" value="5TM_YidC_Alb3"/>
    <property type="match status" value="1"/>
</dbReference>
<feature type="compositionally biased region" description="Basic residues" evidence="14">
    <location>
        <begin position="601"/>
        <end position="612"/>
    </location>
</feature>
<dbReference type="InterPro" id="IPR001708">
    <property type="entry name" value="YidC/ALB3/OXA1/COX18"/>
</dbReference>
<feature type="transmembrane region" description="Helical" evidence="13">
    <location>
        <begin position="451"/>
        <end position="472"/>
    </location>
</feature>
<dbReference type="NCBIfam" id="TIGR03592">
    <property type="entry name" value="yidC_oxa1_cterm"/>
    <property type="match status" value="1"/>
</dbReference>
<evidence type="ECO:0000256" key="1">
    <source>
        <dbReference type="ARBA" id="ARBA00004429"/>
    </source>
</evidence>
<feature type="transmembrane region" description="Helical" evidence="13">
    <location>
        <begin position="354"/>
        <end position="376"/>
    </location>
</feature>
<dbReference type="NCBIfam" id="TIGR03593">
    <property type="entry name" value="yidC_nterm"/>
    <property type="match status" value="1"/>
</dbReference>
<dbReference type="PRINTS" id="PR00701">
    <property type="entry name" value="60KDINNERMP"/>
</dbReference>
<dbReference type="Pfam" id="PF02096">
    <property type="entry name" value="60KD_IMP"/>
    <property type="match status" value="1"/>
</dbReference>
<feature type="domain" description="Membrane insertase YidC/Oxa/ALB C-terminal" evidence="15">
    <location>
        <begin position="382"/>
        <end position="585"/>
    </location>
</feature>
<feature type="transmembrane region" description="Helical" evidence="13">
    <location>
        <begin position="382"/>
        <end position="402"/>
    </location>
</feature>
<dbReference type="EMBL" id="DPRK01000159">
    <property type="protein sequence ID" value="HCY81892.1"/>
    <property type="molecule type" value="Genomic_DNA"/>
</dbReference>
<dbReference type="AlphaFoldDB" id="A0A3D6BRM2"/>
<proteinExistence type="inferred from homology"/>
<reference evidence="17 18" key="1">
    <citation type="journal article" date="2018" name="Nat. Biotechnol.">
        <title>A standardized bacterial taxonomy based on genome phylogeny substantially revises the tree of life.</title>
        <authorList>
            <person name="Parks D.H."/>
            <person name="Chuvochina M."/>
            <person name="Waite D.W."/>
            <person name="Rinke C."/>
            <person name="Skarshewski A."/>
            <person name="Chaumeil P.A."/>
            <person name="Hugenholtz P."/>
        </authorList>
    </citation>
    <scope>NUCLEOTIDE SEQUENCE [LARGE SCALE GENOMIC DNA]</scope>
    <source>
        <strain evidence="17">UBA10227</strain>
    </source>
</reference>
<dbReference type="HAMAP" id="MF_01810">
    <property type="entry name" value="YidC_type1"/>
    <property type="match status" value="1"/>
</dbReference>
<evidence type="ECO:0000256" key="9">
    <source>
        <dbReference type="ARBA" id="ARBA00023136"/>
    </source>
</evidence>
<evidence type="ECO:0000256" key="6">
    <source>
        <dbReference type="ARBA" id="ARBA00022692"/>
    </source>
</evidence>
<evidence type="ECO:0000256" key="10">
    <source>
        <dbReference type="ARBA" id="ARBA00023186"/>
    </source>
</evidence>
<evidence type="ECO:0000256" key="7">
    <source>
        <dbReference type="ARBA" id="ARBA00022927"/>
    </source>
</evidence>
<dbReference type="CDD" id="cd19961">
    <property type="entry name" value="EcYidC-like_peri"/>
    <property type="match status" value="1"/>
</dbReference>
<evidence type="ECO:0000313" key="18">
    <source>
        <dbReference type="Proteomes" id="UP000263268"/>
    </source>
</evidence>
<dbReference type="InterPro" id="IPR019998">
    <property type="entry name" value="Membr_insert_YidC"/>
</dbReference>
<dbReference type="Proteomes" id="UP000263268">
    <property type="component" value="Unassembled WGS sequence"/>
</dbReference>
<comment type="function">
    <text evidence="13">Required for the insertion and/or proper folding and/or complex formation of integral membrane proteins into the membrane. Involved in integration of membrane proteins that insert both dependently and independently of the Sec translocase complex, as well as at least some lipoproteins. Aids folding of multispanning membrane proteins.</text>
</comment>
<evidence type="ECO:0000259" key="16">
    <source>
        <dbReference type="Pfam" id="PF14849"/>
    </source>
</evidence>
<dbReference type="GO" id="GO:0005886">
    <property type="term" value="C:plasma membrane"/>
    <property type="evidence" value="ECO:0007669"/>
    <property type="project" value="UniProtKB-SubCell"/>
</dbReference>
<dbReference type="NCBIfam" id="NF002356">
    <property type="entry name" value="PRK01318.2-3"/>
    <property type="match status" value="1"/>
</dbReference>
<keyword evidence="7 13" id="KW-0653">Protein transport</keyword>
<evidence type="ECO:0000256" key="13">
    <source>
        <dbReference type="HAMAP-Rule" id="MF_01810"/>
    </source>
</evidence>
<evidence type="ECO:0000256" key="5">
    <source>
        <dbReference type="ARBA" id="ARBA00022475"/>
    </source>
</evidence>
<protein>
    <recommendedName>
        <fullName evidence="3 13">Membrane protein insertase YidC</fullName>
    </recommendedName>
    <alternativeName>
        <fullName evidence="12 13">Foldase YidC</fullName>
    </alternativeName>
    <alternativeName>
        <fullName evidence="11 13">Membrane integrase YidC</fullName>
    </alternativeName>
    <alternativeName>
        <fullName evidence="13">Membrane protein YidC</fullName>
    </alternativeName>
</protein>
<keyword evidence="8 13" id="KW-1133">Transmembrane helix</keyword>
<dbReference type="Pfam" id="PF14849">
    <property type="entry name" value="YidC_periplas"/>
    <property type="match status" value="1"/>
</dbReference>
<feature type="compositionally biased region" description="Low complexity" evidence="14">
    <location>
        <begin position="618"/>
        <end position="628"/>
    </location>
</feature>
<feature type="domain" description="Membrane insertase YidC N-terminal" evidence="16">
    <location>
        <begin position="102"/>
        <end position="369"/>
    </location>
</feature>
<keyword evidence="5 13" id="KW-1003">Cell membrane</keyword>
<keyword evidence="4 13" id="KW-0813">Transport</keyword>
<feature type="transmembrane region" description="Helical" evidence="13">
    <location>
        <begin position="504"/>
        <end position="522"/>
    </location>
</feature>
<comment type="caution">
    <text evidence="17">The sequence shown here is derived from an EMBL/GenBank/DDBJ whole genome shotgun (WGS) entry which is preliminary data.</text>
</comment>
<evidence type="ECO:0000256" key="3">
    <source>
        <dbReference type="ARBA" id="ARBA00015325"/>
    </source>
</evidence>
<feature type="transmembrane region" description="Helical" evidence="13">
    <location>
        <begin position="543"/>
        <end position="562"/>
    </location>
</feature>
<keyword evidence="6 13" id="KW-0812">Transmembrane</keyword>
<accession>A0A3D6BRM2</accession>
<name>A0A3D6BRM2_9FLAO</name>
<dbReference type="Gene3D" id="2.70.98.90">
    <property type="match status" value="1"/>
</dbReference>
<organism evidence="17 18">
    <name type="scientific">Xanthomarina gelatinilytica</name>
    <dbReference type="NCBI Taxonomy" id="1137281"/>
    <lineage>
        <taxon>Bacteria</taxon>
        <taxon>Pseudomonadati</taxon>
        <taxon>Bacteroidota</taxon>
        <taxon>Flavobacteriia</taxon>
        <taxon>Flavobacteriales</taxon>
        <taxon>Flavobacteriaceae</taxon>
        <taxon>Xanthomarina</taxon>
    </lineage>
</organism>
<dbReference type="InterPro" id="IPR028053">
    <property type="entry name" value="Membr_insert_YidC_N"/>
</dbReference>
<dbReference type="InterPro" id="IPR047196">
    <property type="entry name" value="YidC_ALB_C"/>
</dbReference>
<dbReference type="NCBIfam" id="NF002359">
    <property type="entry name" value="PRK01318.2-6"/>
    <property type="match status" value="1"/>
</dbReference>
<dbReference type="GO" id="GO:0051205">
    <property type="term" value="P:protein insertion into membrane"/>
    <property type="evidence" value="ECO:0007669"/>
    <property type="project" value="TreeGrafter"/>
</dbReference>
<gene>
    <name evidence="13" type="primary">yidC</name>
    <name evidence="17" type="ORF">DHV22_09985</name>
</gene>
<dbReference type="PANTHER" id="PTHR12428:SF65">
    <property type="entry name" value="CYTOCHROME C OXIDASE ASSEMBLY PROTEIN COX18, MITOCHONDRIAL"/>
    <property type="match status" value="1"/>
</dbReference>
<sequence>MEEKKIDLNSIIGFVLIFGILVYMMYMNKPTEDEQAAQEQAKQEQLEAEKKAAEQNDVAVTTAEDFSAATLTDSLQLVALNNKLGAFAYSSTLPSATNNETVVENDVLALKFSNKGGYLSEIKLKKFVDFDSVPIYLVRNGNTDFNINFGTTDSRILNTKDLYFQPTVTKNGENTVVSMKLKVSPEKFLEYRYELKPNDYMVDFTIQSKGLNNVINSSQEVNLNWSLKAYRHDQSISYENRYTRLTYQYDEGKIDKLAQAGSDEELIEDVKWLSYRQHFFSSIMVSKEPIKRVNIASEDLVANEDIDTVFTKQFITKFPLTFQAGEINQPLKFYFGPTDSKILKKYDDNLDESIPFGWGIFGWINKALFIPLFGFLSSFLPYGIAIIVMTILIKLLMSFVQYKQFLSQAKLKVLKPELDAIREKYKDNKMKAQQETMALQNKAGASPLSGCLPGLIQLPVFYALFMFFPTAFDLRQKSFLWADDLSSYDAVAYLPFKIPFYGDHVSLFPILAAIAIFFYMKMTTGQQMASQPTQEGMPDMAKMMKFMIYLSPLMMLFFFNNYASGLSLYYFISNVISIGIMLVIKNYILDEDKIHAQIQVNKKKPKKQNRFQKKMEQMMEQAEQQKQAQQKRKK</sequence>
<evidence type="ECO:0000259" key="15">
    <source>
        <dbReference type="Pfam" id="PF02096"/>
    </source>
</evidence>
<dbReference type="GO" id="GO:0015031">
    <property type="term" value="P:protein transport"/>
    <property type="evidence" value="ECO:0007669"/>
    <property type="project" value="UniProtKB-KW"/>
</dbReference>
<evidence type="ECO:0000256" key="4">
    <source>
        <dbReference type="ARBA" id="ARBA00022448"/>
    </source>
</evidence>
<comment type="similarity">
    <text evidence="2 13">Belongs to the OXA1/ALB3/YidC family. Type 1 subfamily.</text>
</comment>
<feature type="transmembrane region" description="Helical" evidence="13">
    <location>
        <begin position="568"/>
        <end position="588"/>
    </location>
</feature>
<evidence type="ECO:0000256" key="14">
    <source>
        <dbReference type="SAM" id="MobiDB-lite"/>
    </source>
</evidence>
<feature type="region of interest" description="Disordered" evidence="14">
    <location>
        <begin position="600"/>
        <end position="634"/>
    </location>
</feature>
<keyword evidence="10 13" id="KW-0143">Chaperone</keyword>
<dbReference type="InterPro" id="IPR038221">
    <property type="entry name" value="YidC_periplasmic_sf"/>
</dbReference>
<dbReference type="InterPro" id="IPR028055">
    <property type="entry name" value="YidC/Oxa/ALB_C"/>
</dbReference>
<evidence type="ECO:0000313" key="17">
    <source>
        <dbReference type="EMBL" id="HCY81892.1"/>
    </source>
</evidence>
<dbReference type="PANTHER" id="PTHR12428">
    <property type="entry name" value="OXA1"/>
    <property type="match status" value="1"/>
</dbReference>
<keyword evidence="9 13" id="KW-0472">Membrane</keyword>
<comment type="subunit">
    <text evidence="13">Interacts with the Sec translocase complex via SecD. Specifically interacts with transmembrane segments of nascent integral membrane proteins during membrane integration.</text>
</comment>
<evidence type="ECO:0000256" key="2">
    <source>
        <dbReference type="ARBA" id="ARBA00010527"/>
    </source>
</evidence>
<feature type="transmembrane region" description="Helical" evidence="13">
    <location>
        <begin position="6"/>
        <end position="26"/>
    </location>
</feature>
<evidence type="ECO:0000256" key="8">
    <source>
        <dbReference type="ARBA" id="ARBA00022989"/>
    </source>
</evidence>
<dbReference type="GO" id="GO:0032977">
    <property type="term" value="F:membrane insertase activity"/>
    <property type="evidence" value="ECO:0007669"/>
    <property type="project" value="InterPro"/>
</dbReference>